<evidence type="ECO:0000256" key="5">
    <source>
        <dbReference type="RuleBase" id="RU363019"/>
    </source>
</evidence>
<evidence type="ECO:0000256" key="2">
    <source>
        <dbReference type="ARBA" id="ARBA00007365"/>
    </source>
</evidence>
<keyword evidence="4 5" id="KW-0413">Isomerase</keyword>
<dbReference type="Pfam" id="PF00160">
    <property type="entry name" value="Pro_isomerase"/>
    <property type="match status" value="1"/>
</dbReference>
<dbReference type="InterPro" id="IPR044666">
    <property type="entry name" value="Cyclophilin_A-like"/>
</dbReference>
<evidence type="ECO:0000256" key="1">
    <source>
        <dbReference type="ARBA" id="ARBA00002388"/>
    </source>
</evidence>
<dbReference type="InterPro" id="IPR024936">
    <property type="entry name" value="Cyclophilin-type_PPIase"/>
</dbReference>
<dbReference type="PROSITE" id="PS50072">
    <property type="entry name" value="CSA_PPIASE_2"/>
    <property type="match status" value="1"/>
</dbReference>
<keyword evidence="5" id="KW-0732">Signal</keyword>
<evidence type="ECO:0000313" key="8">
    <source>
        <dbReference type="Proteomes" id="UP001227126"/>
    </source>
</evidence>
<feature type="chain" id="PRO_5044989454" description="Peptidyl-prolyl cis-trans isomerase" evidence="5">
    <location>
        <begin position="18"/>
        <end position="182"/>
    </location>
</feature>
<keyword evidence="8" id="KW-1185">Reference proteome</keyword>
<feature type="signal peptide" evidence="5">
    <location>
        <begin position="1"/>
        <end position="17"/>
    </location>
</feature>
<dbReference type="PANTHER" id="PTHR45625:SF4">
    <property type="entry name" value="PEPTIDYLPROLYL ISOMERASE DOMAIN AND WD REPEAT-CONTAINING PROTEIN 1"/>
    <property type="match status" value="1"/>
</dbReference>
<accession>A0ABT7FBC3</accession>
<feature type="domain" description="PPIase cyclophilin-type" evidence="6">
    <location>
        <begin position="31"/>
        <end position="182"/>
    </location>
</feature>
<dbReference type="Proteomes" id="UP001227126">
    <property type="component" value="Unassembled WGS sequence"/>
</dbReference>
<comment type="function">
    <text evidence="1 5">PPIases accelerate the folding of proteins. It catalyzes the cis-trans isomerization of proline imidic peptide bonds in oligopeptides.</text>
</comment>
<dbReference type="SUPFAM" id="SSF50891">
    <property type="entry name" value="Cyclophilin-like"/>
    <property type="match status" value="1"/>
</dbReference>
<keyword evidence="3 5" id="KW-0697">Rotamase</keyword>
<evidence type="ECO:0000256" key="3">
    <source>
        <dbReference type="ARBA" id="ARBA00023110"/>
    </source>
</evidence>
<dbReference type="EC" id="5.2.1.8" evidence="5"/>
<dbReference type="Gene3D" id="2.40.100.10">
    <property type="entry name" value="Cyclophilin-like"/>
    <property type="match status" value="1"/>
</dbReference>
<dbReference type="RefSeq" id="WP_284484357.1">
    <property type="nucleotide sequence ID" value="NZ_JASNJE010000004.1"/>
</dbReference>
<dbReference type="InterPro" id="IPR029000">
    <property type="entry name" value="Cyclophilin-like_dom_sf"/>
</dbReference>
<evidence type="ECO:0000313" key="7">
    <source>
        <dbReference type="EMBL" id="MDK3072416.1"/>
    </source>
</evidence>
<dbReference type="PIRSF" id="PIRSF001467">
    <property type="entry name" value="Peptidylpro_ismrse"/>
    <property type="match status" value="1"/>
</dbReference>
<evidence type="ECO:0000259" key="6">
    <source>
        <dbReference type="PROSITE" id="PS50072"/>
    </source>
</evidence>
<dbReference type="EMBL" id="JASNJE010000004">
    <property type="protein sequence ID" value="MDK3072416.1"/>
    <property type="molecule type" value="Genomic_DNA"/>
</dbReference>
<organism evidence="7 8">
    <name type="scientific">Sedimentitalea xiamensis</name>
    <dbReference type="NCBI Taxonomy" id="3050037"/>
    <lineage>
        <taxon>Bacteria</taxon>
        <taxon>Pseudomonadati</taxon>
        <taxon>Pseudomonadota</taxon>
        <taxon>Alphaproteobacteria</taxon>
        <taxon>Rhodobacterales</taxon>
        <taxon>Paracoccaceae</taxon>
        <taxon>Sedimentitalea</taxon>
    </lineage>
</organism>
<protein>
    <recommendedName>
        <fullName evidence="5">Peptidyl-prolyl cis-trans isomerase</fullName>
        <shortName evidence="5">PPIase</shortName>
        <ecNumber evidence="5">5.2.1.8</ecNumber>
    </recommendedName>
</protein>
<sequence>MLRFAALCTMLAGPALATGLEIEISGEGANGIVRIDLLEDVAPEHVAQVAALAKEGAYDGVVFHRVIDGFMAQTGDVEFGKIGGDMRRAGMGGSQKPDLAAEFSDVPFERGVVGMARSQDPNSANSQFFIMFDAGDFLNGQYTVIGRVTEGMDVVDAIKRGEGRNGAVVGQPDMMKTVTVTD</sequence>
<comment type="caution">
    <text evidence="7">The sequence shown here is derived from an EMBL/GenBank/DDBJ whole genome shotgun (WGS) entry which is preliminary data.</text>
</comment>
<dbReference type="GO" id="GO:0003755">
    <property type="term" value="F:peptidyl-prolyl cis-trans isomerase activity"/>
    <property type="evidence" value="ECO:0007669"/>
    <property type="project" value="UniProtKB-EC"/>
</dbReference>
<dbReference type="InterPro" id="IPR020892">
    <property type="entry name" value="Cyclophilin-type_PPIase_CS"/>
</dbReference>
<reference evidence="7 8" key="1">
    <citation type="submission" date="2023-05" db="EMBL/GenBank/DDBJ databases">
        <title>Sedimentitalea sp. nov. JM2-8.</title>
        <authorList>
            <person name="Huang J."/>
        </authorList>
    </citation>
    <scope>NUCLEOTIDE SEQUENCE [LARGE SCALE GENOMIC DNA]</scope>
    <source>
        <strain evidence="7 8">JM2-8</strain>
    </source>
</reference>
<proteinExistence type="inferred from homology"/>
<dbReference type="PROSITE" id="PS00170">
    <property type="entry name" value="CSA_PPIASE_1"/>
    <property type="match status" value="1"/>
</dbReference>
<dbReference type="PANTHER" id="PTHR45625">
    <property type="entry name" value="PEPTIDYL-PROLYL CIS-TRANS ISOMERASE-RELATED"/>
    <property type="match status" value="1"/>
</dbReference>
<dbReference type="InterPro" id="IPR002130">
    <property type="entry name" value="Cyclophilin-type_PPIase_dom"/>
</dbReference>
<evidence type="ECO:0000256" key="4">
    <source>
        <dbReference type="ARBA" id="ARBA00023235"/>
    </source>
</evidence>
<comment type="similarity">
    <text evidence="2 5">Belongs to the cyclophilin-type PPIase family.</text>
</comment>
<dbReference type="CDD" id="cd00317">
    <property type="entry name" value="cyclophilin"/>
    <property type="match status" value="1"/>
</dbReference>
<comment type="catalytic activity">
    <reaction evidence="5">
        <text>[protein]-peptidylproline (omega=180) = [protein]-peptidylproline (omega=0)</text>
        <dbReference type="Rhea" id="RHEA:16237"/>
        <dbReference type="Rhea" id="RHEA-COMP:10747"/>
        <dbReference type="Rhea" id="RHEA-COMP:10748"/>
        <dbReference type="ChEBI" id="CHEBI:83833"/>
        <dbReference type="ChEBI" id="CHEBI:83834"/>
        <dbReference type="EC" id="5.2.1.8"/>
    </reaction>
</comment>
<dbReference type="PRINTS" id="PR00153">
    <property type="entry name" value="CSAPPISMRASE"/>
</dbReference>
<name>A0ABT7FBC3_9RHOB</name>
<gene>
    <name evidence="7" type="ORF">QO034_04760</name>
</gene>